<evidence type="ECO:0000256" key="2">
    <source>
        <dbReference type="ARBA" id="ARBA00023125"/>
    </source>
</evidence>
<dbReference type="InterPro" id="IPR023187">
    <property type="entry name" value="Tscrpt_reg_MarR-type_CS"/>
</dbReference>
<proteinExistence type="predicted"/>
<dbReference type="GO" id="GO:0003677">
    <property type="term" value="F:DNA binding"/>
    <property type="evidence" value="ECO:0007669"/>
    <property type="project" value="UniProtKB-KW"/>
</dbReference>
<dbReference type="PROSITE" id="PS50995">
    <property type="entry name" value="HTH_MARR_2"/>
    <property type="match status" value="1"/>
</dbReference>
<protein>
    <submittedName>
        <fullName evidence="5">Phenylalanine--tRNA ligase alpha subunit</fullName>
        <ecNumber evidence="5">6.1.1.20</ecNumber>
    </submittedName>
</protein>
<dbReference type="GO" id="GO:0003700">
    <property type="term" value="F:DNA-binding transcription factor activity"/>
    <property type="evidence" value="ECO:0007669"/>
    <property type="project" value="InterPro"/>
</dbReference>
<evidence type="ECO:0000256" key="3">
    <source>
        <dbReference type="ARBA" id="ARBA00023163"/>
    </source>
</evidence>
<dbReference type="Proteomes" id="UP000177010">
    <property type="component" value="Unassembled WGS sequence"/>
</dbReference>
<feature type="domain" description="HTH marR-type" evidence="4">
    <location>
        <begin position="6"/>
        <end position="152"/>
    </location>
</feature>
<evidence type="ECO:0000313" key="5">
    <source>
        <dbReference type="EMBL" id="OFA10213.1"/>
    </source>
</evidence>
<dbReference type="PANTHER" id="PTHR35790:SF4">
    <property type="entry name" value="HTH-TYPE TRANSCRIPTIONAL REGULATOR PCHR"/>
    <property type="match status" value="1"/>
</dbReference>
<comment type="caution">
    <text evidence="5">The sequence shown here is derived from an EMBL/GenBank/DDBJ whole genome shotgun (WGS) entry which is preliminary data.</text>
</comment>
<dbReference type="InterPro" id="IPR036388">
    <property type="entry name" value="WH-like_DNA-bd_sf"/>
</dbReference>
<dbReference type="InterPro" id="IPR052067">
    <property type="entry name" value="Metal_resp_HTH_trans_reg"/>
</dbReference>
<evidence type="ECO:0000256" key="1">
    <source>
        <dbReference type="ARBA" id="ARBA00023015"/>
    </source>
</evidence>
<dbReference type="PANTHER" id="PTHR35790">
    <property type="entry name" value="HTH-TYPE TRANSCRIPTIONAL REGULATOR PCHR"/>
    <property type="match status" value="1"/>
</dbReference>
<reference evidence="5 6" key="1">
    <citation type="submission" date="2016-09" db="EMBL/GenBank/DDBJ databases">
        <title>Genome Sequence of Lactobacillus sunkii Strain CG01.</title>
        <authorList>
            <person name="Poehlein A."/>
            <person name="Gabris C."/>
            <person name="Bengelsdorf F.R."/>
            <person name="Duerre P."/>
            <person name="Daniel R."/>
        </authorList>
    </citation>
    <scope>NUCLEOTIDE SEQUENCE [LARGE SCALE GENOMIC DNA]</scope>
    <source>
        <strain evidence="5 6">CG_D</strain>
    </source>
</reference>
<dbReference type="GO" id="GO:0004826">
    <property type="term" value="F:phenylalanine-tRNA ligase activity"/>
    <property type="evidence" value="ECO:0007669"/>
    <property type="project" value="UniProtKB-EC"/>
</dbReference>
<dbReference type="InterPro" id="IPR036390">
    <property type="entry name" value="WH_DNA-bd_sf"/>
</dbReference>
<sequence length="157" mass="18074">MKRKNSIEIIREQLEAFRTHDIDDHVLELINQNQQIDSNTTAGMTINDLHVMRAVQSAEGIKISEIVEQVPLTQGAVSKVVNKLASKGLVEKFHQPTNKKESFVRLTETGKAINQIHTNYHLEEENQLEHLADHYSKDELEKFANFMSELNEIREKI</sequence>
<keyword evidence="2" id="KW-0238">DNA-binding</keyword>
<evidence type="ECO:0000259" key="4">
    <source>
        <dbReference type="PROSITE" id="PS50995"/>
    </source>
</evidence>
<dbReference type="Gene3D" id="1.10.10.10">
    <property type="entry name" value="Winged helix-like DNA-binding domain superfamily/Winged helix DNA-binding domain"/>
    <property type="match status" value="1"/>
</dbReference>
<dbReference type="STRING" id="481719.LASUN_18220"/>
<organism evidence="5 6">
    <name type="scientific">Lentilactobacillus sunkii</name>
    <dbReference type="NCBI Taxonomy" id="481719"/>
    <lineage>
        <taxon>Bacteria</taxon>
        <taxon>Bacillati</taxon>
        <taxon>Bacillota</taxon>
        <taxon>Bacilli</taxon>
        <taxon>Lactobacillales</taxon>
        <taxon>Lactobacillaceae</taxon>
        <taxon>Lentilactobacillus</taxon>
    </lineage>
</organism>
<dbReference type="EMBL" id="MIQE01000020">
    <property type="protein sequence ID" value="OFA10213.1"/>
    <property type="molecule type" value="Genomic_DNA"/>
</dbReference>
<dbReference type="RefSeq" id="WP_070368183.1">
    <property type="nucleotide sequence ID" value="NZ_JAZHVW010000005.1"/>
</dbReference>
<keyword evidence="5" id="KW-0436">Ligase</keyword>
<evidence type="ECO:0000313" key="6">
    <source>
        <dbReference type="Proteomes" id="UP000177010"/>
    </source>
</evidence>
<keyword evidence="3" id="KW-0804">Transcription</keyword>
<accession>A0A1E7XAS0</accession>
<name>A0A1E7XAS0_9LACO</name>
<dbReference type="SUPFAM" id="SSF46785">
    <property type="entry name" value="Winged helix' DNA-binding domain"/>
    <property type="match status" value="1"/>
</dbReference>
<dbReference type="EC" id="6.1.1.20" evidence="5"/>
<dbReference type="AlphaFoldDB" id="A0A1E7XAS0"/>
<dbReference type="SMART" id="SM00347">
    <property type="entry name" value="HTH_MARR"/>
    <property type="match status" value="1"/>
</dbReference>
<keyword evidence="1" id="KW-0805">Transcription regulation</keyword>
<dbReference type="Pfam" id="PF01047">
    <property type="entry name" value="MarR"/>
    <property type="match status" value="1"/>
</dbReference>
<gene>
    <name evidence="5" type="primary">pheS_2</name>
    <name evidence="5" type="ORF">LASUN_18220</name>
</gene>
<dbReference type="PROSITE" id="PS01117">
    <property type="entry name" value="HTH_MARR_1"/>
    <property type="match status" value="1"/>
</dbReference>
<dbReference type="InterPro" id="IPR000835">
    <property type="entry name" value="HTH_MarR-typ"/>
</dbReference>